<evidence type="ECO:0000313" key="1">
    <source>
        <dbReference type="EMBL" id="PIA65316.1"/>
    </source>
</evidence>
<sequence length="109" mass="12492">MRLLYTYISPLFPSCYMDSDRRQDNYHALASAAALHQVIRINKNSKVVRNIPATNDYLLKRRKAVTIVAFVQSLPVIDHFKELSSSTSLNVCSLIQIEVFVFVLIDDFI</sequence>
<protein>
    <submittedName>
        <fullName evidence="1">Uncharacterized protein</fullName>
    </submittedName>
</protein>
<dbReference type="InParanoid" id="A0A2G5FBN7"/>
<organism evidence="1 2">
    <name type="scientific">Aquilegia coerulea</name>
    <name type="common">Rocky mountain columbine</name>
    <dbReference type="NCBI Taxonomy" id="218851"/>
    <lineage>
        <taxon>Eukaryota</taxon>
        <taxon>Viridiplantae</taxon>
        <taxon>Streptophyta</taxon>
        <taxon>Embryophyta</taxon>
        <taxon>Tracheophyta</taxon>
        <taxon>Spermatophyta</taxon>
        <taxon>Magnoliopsida</taxon>
        <taxon>Ranunculales</taxon>
        <taxon>Ranunculaceae</taxon>
        <taxon>Thalictroideae</taxon>
        <taxon>Aquilegia</taxon>
    </lineage>
</organism>
<gene>
    <name evidence="1" type="ORF">AQUCO_00100645v1</name>
</gene>
<name>A0A2G5FBN7_AQUCA</name>
<accession>A0A2G5FBN7</accession>
<dbReference type="AlphaFoldDB" id="A0A2G5FBN7"/>
<proteinExistence type="predicted"/>
<dbReference type="Proteomes" id="UP000230069">
    <property type="component" value="Unassembled WGS sequence"/>
</dbReference>
<keyword evidence="2" id="KW-1185">Reference proteome</keyword>
<reference evidence="1 2" key="1">
    <citation type="submission" date="2017-09" db="EMBL/GenBank/DDBJ databases">
        <title>WGS assembly of Aquilegia coerulea Goldsmith.</title>
        <authorList>
            <person name="Hodges S."/>
            <person name="Kramer E."/>
            <person name="Nordborg M."/>
            <person name="Tomkins J."/>
            <person name="Borevitz J."/>
            <person name="Derieg N."/>
            <person name="Yan J."/>
            <person name="Mihaltcheva S."/>
            <person name="Hayes R.D."/>
            <person name="Rokhsar D."/>
        </authorList>
    </citation>
    <scope>NUCLEOTIDE SEQUENCE [LARGE SCALE GENOMIC DNA]</scope>
    <source>
        <strain evidence="2">cv. Goldsmith</strain>
    </source>
</reference>
<evidence type="ECO:0000313" key="2">
    <source>
        <dbReference type="Proteomes" id="UP000230069"/>
    </source>
</evidence>
<dbReference type="EMBL" id="KZ305018">
    <property type="protein sequence ID" value="PIA65316.1"/>
    <property type="molecule type" value="Genomic_DNA"/>
</dbReference>